<dbReference type="RefSeq" id="WP_129831704.1">
    <property type="nucleotide sequence ID" value="NZ_CP035704.1"/>
</dbReference>
<dbReference type="Proteomes" id="UP000291562">
    <property type="component" value="Chromosome"/>
</dbReference>
<evidence type="ECO:0000313" key="1">
    <source>
        <dbReference type="EMBL" id="QBB69447.1"/>
    </source>
</evidence>
<gene>
    <name evidence="1" type="ORF">ELE36_03130</name>
</gene>
<protein>
    <submittedName>
        <fullName evidence="1">Uncharacterized protein</fullName>
    </submittedName>
</protein>
<keyword evidence="2" id="KW-1185">Reference proteome</keyword>
<dbReference type="EMBL" id="CP035704">
    <property type="protein sequence ID" value="QBB69447.1"/>
    <property type="molecule type" value="Genomic_DNA"/>
</dbReference>
<reference evidence="1 2" key="1">
    <citation type="submission" date="2019-01" db="EMBL/GenBank/DDBJ databases">
        <title>Pseudolysobacter antarctica gen. nov., sp. nov., isolated from Fildes Peninsula, Antarctica.</title>
        <authorList>
            <person name="Wei Z."/>
            <person name="Peng F."/>
        </authorList>
    </citation>
    <scope>NUCLEOTIDE SEQUENCE [LARGE SCALE GENOMIC DNA]</scope>
    <source>
        <strain evidence="1 2">AQ6-296</strain>
    </source>
</reference>
<accession>A0A411HG77</accession>
<dbReference type="AlphaFoldDB" id="A0A411HG77"/>
<evidence type="ECO:0000313" key="2">
    <source>
        <dbReference type="Proteomes" id="UP000291562"/>
    </source>
</evidence>
<sequence length="60" mass="6769">MVELGGENPQRTLTSDELSNAMAKGHAVTQARTRMLETLYLAYRRDDQTLRSLDHLPAPK</sequence>
<name>A0A411HG77_9GAMM</name>
<organism evidence="1 2">
    <name type="scientific">Pseudolysobacter antarcticus</name>
    <dbReference type="NCBI Taxonomy" id="2511995"/>
    <lineage>
        <taxon>Bacteria</taxon>
        <taxon>Pseudomonadati</taxon>
        <taxon>Pseudomonadota</taxon>
        <taxon>Gammaproteobacteria</taxon>
        <taxon>Lysobacterales</taxon>
        <taxon>Rhodanobacteraceae</taxon>
        <taxon>Pseudolysobacter</taxon>
    </lineage>
</organism>
<dbReference type="KEGG" id="xbc:ELE36_03130"/>
<proteinExistence type="predicted"/>